<dbReference type="SUPFAM" id="SSF53254">
    <property type="entry name" value="Phosphoglycerate mutase-like"/>
    <property type="match status" value="1"/>
</dbReference>
<dbReference type="Proteomes" id="UP000009286">
    <property type="component" value="Chromosome"/>
</dbReference>
<dbReference type="HOGENOM" id="CLU_1093317_0_0_5"/>
<organism evidence="1 2">
    <name type="scientific">Micavibrio aeruginosavorus (strain ARL-13)</name>
    <dbReference type="NCBI Taxonomy" id="856793"/>
    <lineage>
        <taxon>Bacteria</taxon>
        <taxon>Pseudomonadati</taxon>
        <taxon>Bdellovibrionota</taxon>
        <taxon>Bdellovibrionia</taxon>
        <taxon>Bdellovibrionales</taxon>
        <taxon>Pseudobdellovibrionaceae</taxon>
        <taxon>Micavibrio</taxon>
    </lineage>
</organism>
<reference evidence="1 2" key="1">
    <citation type="journal article" date="2011" name="BMC Genomics">
        <title>Genomic insights into an obligate epibiotic bacterial predator: Micavibrio aeruginosavorus ARL-13.</title>
        <authorList>
            <person name="Wang Z."/>
            <person name="Kadouri D."/>
            <person name="Wu M."/>
        </authorList>
    </citation>
    <scope>NUCLEOTIDE SEQUENCE [LARGE SCALE GENOMIC DNA]</scope>
    <source>
        <strain evidence="1 2">ARL-13</strain>
    </source>
</reference>
<dbReference type="InterPro" id="IPR052765">
    <property type="entry name" value="PGM-Related"/>
</dbReference>
<evidence type="ECO:0000313" key="1">
    <source>
        <dbReference type="EMBL" id="AEP10668.1"/>
    </source>
</evidence>
<sequence length="290" mass="32417">MRIILIRHGESEGNVDWNTYSRIGDPQVSLTDNGWTQARDAGVFLRDWFNDPARGNRPGRWPHVWHSGVGSESPDAPSWPHIYVSSFLRTRQTLSGILTGMGDDALAGDYTIREDARLVEHSFGALAYIDAQKGFLRRKFAQALAHLSTQVHKHSAYLSAPPFGESPMAVQMRTSDFIGSLHRAHDKNDTDDIMIVAHGGVIKAFMMRWFHLPLSAYDDLKTPGNCDVFVIEKPDPCQCNGANTKPNWTITRIYDGESRMAANNNPLSQVKLFADGRLPKFPDRLNGGSR</sequence>
<dbReference type="GO" id="GO:0003824">
    <property type="term" value="F:catalytic activity"/>
    <property type="evidence" value="ECO:0007669"/>
    <property type="project" value="InterPro"/>
</dbReference>
<dbReference type="Pfam" id="PF00300">
    <property type="entry name" value="His_Phos_1"/>
    <property type="match status" value="2"/>
</dbReference>
<dbReference type="InterPro" id="IPR001345">
    <property type="entry name" value="PG/BPGM_mutase_AS"/>
</dbReference>
<dbReference type="Gene3D" id="3.40.50.1240">
    <property type="entry name" value="Phosphoglycerate mutase-like"/>
    <property type="match status" value="1"/>
</dbReference>
<dbReference type="EMBL" id="CP002382">
    <property type="protein sequence ID" value="AEP10668.1"/>
    <property type="molecule type" value="Genomic_DNA"/>
</dbReference>
<name>G2KMH5_MICAA</name>
<dbReference type="InterPro" id="IPR013078">
    <property type="entry name" value="His_Pase_superF_clade-1"/>
</dbReference>
<dbReference type="PANTHER" id="PTHR46192">
    <property type="entry name" value="BROAD-RANGE ACID PHOSPHATASE DET1"/>
    <property type="match status" value="1"/>
</dbReference>
<dbReference type="AlphaFoldDB" id="G2KMH5"/>
<dbReference type="OrthoDB" id="5449373at2"/>
<evidence type="ECO:0000313" key="2">
    <source>
        <dbReference type="Proteomes" id="UP000009286"/>
    </source>
</evidence>
<dbReference type="eggNOG" id="COG0406">
    <property type="taxonomic scope" value="Bacteria"/>
</dbReference>
<keyword evidence="2" id="KW-1185">Reference proteome</keyword>
<dbReference type="STRING" id="856793.MICA_2366"/>
<accession>G2KMH5</accession>
<dbReference type="KEGG" id="mai:MICA_2366"/>
<protein>
    <submittedName>
        <fullName evidence="1">Phosphoglycerate mutase family protein</fullName>
    </submittedName>
</protein>
<dbReference type="SMART" id="SM00855">
    <property type="entry name" value="PGAM"/>
    <property type="match status" value="1"/>
</dbReference>
<proteinExistence type="predicted"/>
<gene>
    <name evidence="1" type="ordered locus">MICA_2366</name>
</gene>
<dbReference type="PROSITE" id="PS00175">
    <property type="entry name" value="PG_MUTASE"/>
    <property type="match status" value="1"/>
</dbReference>
<dbReference type="InterPro" id="IPR029033">
    <property type="entry name" value="His_PPase_superfam"/>
</dbReference>
<dbReference type="CDD" id="cd07067">
    <property type="entry name" value="HP_PGM_like"/>
    <property type="match status" value="1"/>
</dbReference>